<dbReference type="RefSeq" id="WP_133906534.1">
    <property type="nucleotide sequence ID" value="NZ_SOCP01000013.1"/>
</dbReference>
<comment type="caution">
    <text evidence="2">The sequence shown here is derived from an EMBL/GenBank/DDBJ whole genome shotgun (WGS) entry which is preliminary data.</text>
</comment>
<accession>A0A4V3FRU8</accession>
<proteinExistence type="predicted"/>
<feature type="transmembrane region" description="Helical" evidence="1">
    <location>
        <begin position="136"/>
        <end position="156"/>
    </location>
</feature>
<feature type="transmembrane region" description="Helical" evidence="1">
    <location>
        <begin position="248"/>
        <end position="265"/>
    </location>
</feature>
<feature type="transmembrane region" description="Helical" evidence="1">
    <location>
        <begin position="198"/>
        <end position="219"/>
    </location>
</feature>
<feature type="transmembrane region" description="Helical" evidence="1">
    <location>
        <begin position="73"/>
        <end position="93"/>
    </location>
</feature>
<feature type="transmembrane region" description="Helical" evidence="1">
    <location>
        <begin position="225"/>
        <end position="241"/>
    </location>
</feature>
<name>A0A4V3FRU8_9PSEU</name>
<feature type="transmembrane region" description="Helical" evidence="1">
    <location>
        <begin position="168"/>
        <end position="186"/>
    </location>
</feature>
<feature type="transmembrane region" description="Helical" evidence="1">
    <location>
        <begin position="271"/>
        <end position="291"/>
    </location>
</feature>
<keyword evidence="3" id="KW-1185">Reference proteome</keyword>
<reference evidence="2 3" key="1">
    <citation type="submission" date="2019-03" db="EMBL/GenBank/DDBJ databases">
        <title>Genomic Encyclopedia of Archaeal and Bacterial Type Strains, Phase II (KMG-II): from individual species to whole genera.</title>
        <authorList>
            <person name="Goeker M."/>
        </authorList>
    </citation>
    <scope>NUCLEOTIDE SEQUENCE [LARGE SCALE GENOMIC DNA]</scope>
    <source>
        <strain evidence="2 3">DSM 45499</strain>
    </source>
</reference>
<dbReference type="AlphaFoldDB" id="A0A4V3FRU8"/>
<dbReference type="OrthoDB" id="5150238at2"/>
<keyword evidence="1" id="KW-0812">Transmembrane</keyword>
<organism evidence="2 3">
    <name type="scientific">Actinophytocola oryzae</name>
    <dbReference type="NCBI Taxonomy" id="502181"/>
    <lineage>
        <taxon>Bacteria</taxon>
        <taxon>Bacillati</taxon>
        <taxon>Actinomycetota</taxon>
        <taxon>Actinomycetes</taxon>
        <taxon>Pseudonocardiales</taxon>
        <taxon>Pseudonocardiaceae</taxon>
    </lineage>
</organism>
<protein>
    <submittedName>
        <fullName evidence="2">Uncharacterized protein</fullName>
    </submittedName>
</protein>
<evidence type="ECO:0000313" key="2">
    <source>
        <dbReference type="EMBL" id="TDV44961.1"/>
    </source>
</evidence>
<evidence type="ECO:0000256" key="1">
    <source>
        <dbReference type="SAM" id="Phobius"/>
    </source>
</evidence>
<keyword evidence="1" id="KW-0472">Membrane</keyword>
<dbReference type="EMBL" id="SOCP01000013">
    <property type="protein sequence ID" value="TDV44961.1"/>
    <property type="molecule type" value="Genomic_DNA"/>
</dbReference>
<feature type="transmembrane region" description="Helical" evidence="1">
    <location>
        <begin position="108"/>
        <end position="129"/>
    </location>
</feature>
<sequence length="299" mass="32011">MSGLERRYRRLLALYPRDHRESTADEMLGVLLAAAGDRTRPGWRDTADLLWGALRLHLRRIVAADGGVDSRDVLAVVSLLGPVAMLAGAAAAVHEVAWWLKAGALFRMWWQAQIPGAPVWLIWIVVAVLAARRRRIAAAVGAWAAVLVQLALNVSSPYYIVEWHGMDAGWVLLGVLTAAALTFSPGPARGLALVRWRGFAVMACAVVASIALAVLAHGIRYVDPAALAVVGAGGLVACGRRSRVGRRVGLVLMLPFMAVVLRYVFGVSSFAVDIAVFYGLPMVLLLASGSLPRGRTVAR</sequence>
<dbReference type="Proteomes" id="UP000294927">
    <property type="component" value="Unassembled WGS sequence"/>
</dbReference>
<gene>
    <name evidence="2" type="ORF">CLV71_113226</name>
</gene>
<evidence type="ECO:0000313" key="3">
    <source>
        <dbReference type="Proteomes" id="UP000294927"/>
    </source>
</evidence>
<keyword evidence="1" id="KW-1133">Transmembrane helix</keyword>